<name>A0ABZ0Z4U1_9CAUD</name>
<dbReference type="Pfam" id="PF03382">
    <property type="entry name" value="DUF285"/>
    <property type="match status" value="1"/>
</dbReference>
<protein>
    <recommendedName>
        <fullName evidence="3">BspA family leucine-rich repeat surface protein</fullName>
    </recommendedName>
</protein>
<dbReference type="NCBIfam" id="TIGR02167">
    <property type="entry name" value="Liste_lipo_26"/>
    <property type="match status" value="3"/>
</dbReference>
<dbReference type="InterPro" id="IPR011889">
    <property type="entry name" value="Liste_lipo_26"/>
</dbReference>
<evidence type="ECO:0008006" key="3">
    <source>
        <dbReference type="Google" id="ProtNLM"/>
    </source>
</evidence>
<dbReference type="InterPro" id="IPR005046">
    <property type="entry name" value="DUF285"/>
</dbReference>
<dbReference type="Proteomes" id="UP001358193">
    <property type="component" value="Segment"/>
</dbReference>
<evidence type="ECO:0000313" key="1">
    <source>
        <dbReference type="EMBL" id="WQJ53232.1"/>
    </source>
</evidence>
<dbReference type="EMBL" id="OR769223">
    <property type="protein sequence ID" value="WQJ53232.1"/>
    <property type="molecule type" value="Genomic_DNA"/>
</dbReference>
<accession>A0ABZ0Z4U1</accession>
<sequence length="248" mass="30061">MKQIYKKIYEAINTGIQKALALDDEDDVSIIYQHKKIFNKNDYFNYLMYQEKYKELINKKDFQGCLNLYKSEYLEQQPKTIGYKPESKEELKELVKNFNNIEIWNNFDLNWIDVSEITDMSSLFTYLTNFNCNISEWDVSNVTDMSGMFNWCQQFNQDISHWNVSNVKDMSFMFNYCSNFNSDLSQWNVSEVKDMSYMFEACYYFNQNLRQWDVSNVKNVFRMFKKCPIKKEYKPKFKKMKMSYEIPI</sequence>
<keyword evidence="2" id="KW-1185">Reference proteome</keyword>
<proteinExistence type="predicted"/>
<organism evidence="1 2">
    <name type="scientific">phage Lak_Megaphage_Sonny</name>
    <dbReference type="NCBI Taxonomy" id="3109229"/>
    <lineage>
        <taxon>Viruses</taxon>
        <taxon>Duplodnaviria</taxon>
        <taxon>Heunggongvirae</taxon>
        <taxon>Uroviricota</taxon>
        <taxon>Caudoviricetes</taxon>
        <taxon>Caudoviricetes code 15 clade</taxon>
    </lineage>
</organism>
<evidence type="ECO:0000313" key="2">
    <source>
        <dbReference type="Proteomes" id="UP001358193"/>
    </source>
</evidence>
<reference evidence="1 2" key="1">
    <citation type="submission" date="2023-11" db="EMBL/GenBank/DDBJ databases">
        <authorList>
            <person name="Cook R."/>
            <person name="Crisci M."/>
            <person name="Pye H."/>
            <person name="Adriaenssens E."/>
            <person name="Santini J."/>
        </authorList>
    </citation>
    <scope>NUCLEOTIDE SEQUENCE [LARGE SCALE GENOMIC DNA]</scope>
    <source>
        <strain evidence="1">Lak_Megaphage_Sonny</strain>
    </source>
</reference>